<feature type="domain" description="YHYH" evidence="2">
    <location>
        <begin position="122"/>
        <end position="215"/>
    </location>
</feature>
<dbReference type="OrthoDB" id="9796530at2"/>
<name>A0A193LJL9_9GAMM</name>
<dbReference type="Proteomes" id="UP000092695">
    <property type="component" value="Chromosome"/>
</dbReference>
<evidence type="ECO:0000313" key="4">
    <source>
        <dbReference type="Proteomes" id="UP000092695"/>
    </source>
</evidence>
<protein>
    <recommendedName>
        <fullName evidence="2">YHYH domain-containing protein</fullName>
    </recommendedName>
</protein>
<dbReference type="Pfam" id="PF14240">
    <property type="entry name" value="YHYH"/>
    <property type="match status" value="1"/>
</dbReference>
<sequence length="272" mass="28693">MPAYAEPFALIALSAFCAIALSACGSGSSVSSEAEADSDGTVSGEVTATLHNAYQWFGANVTVALDGDTVVIEATGRPDHTSPYWNPNNASGLYVAPDPNVTTVSHMSPGYIEDYNNLFTLRAPASPTRAASSSATSLGPVGIAVSGAPIFNDQEGPNVNLEIGVIQGFDSNGAHTGPQTYHYHLEPKAISNDDEALVGVIADGFFLYGRQCYSTPGTYPTDLDASGGHTSVTQHSQGEAEYHYHIMNEFYLGAYYLLFPEDYQGTPSSISN</sequence>
<keyword evidence="1" id="KW-0732">Signal</keyword>
<dbReference type="AlphaFoldDB" id="A0A193LJL9"/>
<feature type="signal peptide" evidence="1">
    <location>
        <begin position="1"/>
        <end position="25"/>
    </location>
</feature>
<evidence type="ECO:0000259" key="2">
    <source>
        <dbReference type="Pfam" id="PF14240"/>
    </source>
</evidence>
<accession>A0A193LJL9</accession>
<dbReference type="EMBL" id="CP016268">
    <property type="protein sequence ID" value="ANO52712.1"/>
    <property type="molecule type" value="Genomic_DNA"/>
</dbReference>
<dbReference type="RefSeq" id="WP_068618303.1">
    <property type="nucleotide sequence ID" value="NZ_CP016268.1"/>
</dbReference>
<reference evidence="3 4" key="1">
    <citation type="submission" date="2016-06" db="EMBL/GenBank/DDBJ databases">
        <title>Complete genome sequence of a deep-branching marine Gamma Proteobacterium Woeseia oceani type strain XK5.</title>
        <authorList>
            <person name="Mu D."/>
            <person name="Du Z."/>
        </authorList>
    </citation>
    <scope>NUCLEOTIDE SEQUENCE [LARGE SCALE GENOMIC DNA]</scope>
    <source>
        <strain evidence="3 4">XK5</strain>
    </source>
</reference>
<proteinExistence type="predicted"/>
<evidence type="ECO:0000313" key="3">
    <source>
        <dbReference type="EMBL" id="ANO52712.1"/>
    </source>
</evidence>
<dbReference type="STRING" id="1548547.BA177_17305"/>
<feature type="chain" id="PRO_5008260325" description="YHYH domain-containing protein" evidence="1">
    <location>
        <begin position="26"/>
        <end position="272"/>
    </location>
</feature>
<organism evidence="3 4">
    <name type="scientific">Woeseia oceani</name>
    <dbReference type="NCBI Taxonomy" id="1548547"/>
    <lineage>
        <taxon>Bacteria</taxon>
        <taxon>Pseudomonadati</taxon>
        <taxon>Pseudomonadota</taxon>
        <taxon>Gammaproteobacteria</taxon>
        <taxon>Woeseiales</taxon>
        <taxon>Woeseiaceae</taxon>
        <taxon>Woeseia</taxon>
    </lineage>
</organism>
<keyword evidence="4" id="KW-1185">Reference proteome</keyword>
<dbReference type="InterPro" id="IPR025924">
    <property type="entry name" value="YHYH_dom"/>
</dbReference>
<gene>
    <name evidence="3" type="ORF">BA177_17305</name>
</gene>
<dbReference type="KEGG" id="woc:BA177_17305"/>
<evidence type="ECO:0000256" key="1">
    <source>
        <dbReference type="SAM" id="SignalP"/>
    </source>
</evidence>